<dbReference type="InterPro" id="IPR027417">
    <property type="entry name" value="P-loop_NTPase"/>
</dbReference>
<accession>A0AA36FNV5</accession>
<feature type="non-terminal residue" evidence="1">
    <location>
        <position position="135"/>
    </location>
</feature>
<dbReference type="AlphaFoldDB" id="A0AA36FNV5"/>
<dbReference type="EMBL" id="CATQJA010000001">
    <property type="protein sequence ID" value="CAJ0557274.1"/>
    <property type="molecule type" value="Genomic_DNA"/>
</dbReference>
<organism evidence="1 2">
    <name type="scientific">Mesorhabditis spiculigera</name>
    <dbReference type="NCBI Taxonomy" id="96644"/>
    <lineage>
        <taxon>Eukaryota</taxon>
        <taxon>Metazoa</taxon>
        <taxon>Ecdysozoa</taxon>
        <taxon>Nematoda</taxon>
        <taxon>Chromadorea</taxon>
        <taxon>Rhabditida</taxon>
        <taxon>Rhabditina</taxon>
        <taxon>Rhabditomorpha</taxon>
        <taxon>Rhabditoidea</taxon>
        <taxon>Rhabditidae</taxon>
        <taxon>Mesorhabditinae</taxon>
        <taxon>Mesorhabditis</taxon>
    </lineage>
</organism>
<reference evidence="1" key="1">
    <citation type="submission" date="2023-06" db="EMBL/GenBank/DDBJ databases">
        <authorList>
            <person name="Delattre M."/>
        </authorList>
    </citation>
    <scope>NUCLEOTIDE SEQUENCE</scope>
    <source>
        <strain evidence="1">AF72</strain>
    </source>
</reference>
<comment type="caution">
    <text evidence="1">The sequence shown here is derived from an EMBL/GenBank/DDBJ whole genome shotgun (WGS) entry which is preliminary data.</text>
</comment>
<sequence length="135" mass="14368">MAPSRTGIAPSIVWPPVVGHGRSMTVQVVVMGVAGAGKSTVAVDLATSPEQTSSTVTICIPSPMSPRCVRDTVDRRRSRAVARRDRGLLSGRADAGRTGVVACPGLRKDYRDRLRPDGLDVQFVHLDGEFETISA</sequence>
<proteinExistence type="predicted"/>
<evidence type="ECO:0000313" key="2">
    <source>
        <dbReference type="Proteomes" id="UP001177023"/>
    </source>
</evidence>
<evidence type="ECO:0000313" key="1">
    <source>
        <dbReference type="EMBL" id="CAJ0557274.1"/>
    </source>
</evidence>
<dbReference type="SUPFAM" id="SSF52540">
    <property type="entry name" value="P-loop containing nucleoside triphosphate hydrolases"/>
    <property type="match status" value="1"/>
</dbReference>
<name>A0AA36FNV5_9BILA</name>
<keyword evidence="2" id="KW-1185">Reference proteome</keyword>
<dbReference type="Proteomes" id="UP001177023">
    <property type="component" value="Unassembled WGS sequence"/>
</dbReference>
<dbReference type="Gene3D" id="3.40.50.300">
    <property type="entry name" value="P-loop containing nucleotide triphosphate hydrolases"/>
    <property type="match status" value="1"/>
</dbReference>
<protein>
    <submittedName>
        <fullName evidence="1">Uncharacterized protein</fullName>
    </submittedName>
</protein>
<gene>
    <name evidence="1" type="ORF">MSPICULIGERA_LOCUS32</name>
</gene>